<dbReference type="PIRSF" id="PIRSF033924">
    <property type="entry name" value="UCP033924"/>
    <property type="match status" value="1"/>
</dbReference>
<accession>A0A839STC3</accession>
<name>A0A839STC3_9PROT</name>
<comment type="caution">
    <text evidence="2">The sequence shown here is derived from an EMBL/GenBank/DDBJ whole genome shotgun (WGS) entry which is preliminary data.</text>
</comment>
<feature type="signal peptide" evidence="1">
    <location>
        <begin position="1"/>
        <end position="25"/>
    </location>
</feature>
<dbReference type="InterPro" id="IPR008325">
    <property type="entry name" value="EipA-like"/>
</dbReference>
<keyword evidence="1" id="KW-0732">Signal</keyword>
<evidence type="ECO:0008006" key="4">
    <source>
        <dbReference type="Google" id="ProtNLM"/>
    </source>
</evidence>
<dbReference type="Pfam" id="PF06577">
    <property type="entry name" value="EipA"/>
    <property type="match status" value="1"/>
</dbReference>
<feature type="chain" id="PRO_5032550086" description="DUF1134 domain-containing protein" evidence="1">
    <location>
        <begin position="26"/>
        <end position="198"/>
    </location>
</feature>
<gene>
    <name evidence="2" type="ORF">FHR98_001518</name>
</gene>
<dbReference type="RefSeq" id="WP_183416035.1">
    <property type="nucleotide sequence ID" value="NZ_JACHXA010000003.1"/>
</dbReference>
<keyword evidence="3" id="KW-1185">Reference proteome</keyword>
<evidence type="ECO:0000256" key="1">
    <source>
        <dbReference type="SAM" id="SignalP"/>
    </source>
</evidence>
<evidence type="ECO:0000313" key="3">
    <source>
        <dbReference type="Proteomes" id="UP000581135"/>
    </source>
</evidence>
<organism evidence="2 3">
    <name type="scientific">Limibacillus halophilus</name>
    <dbReference type="NCBI Taxonomy" id="1579333"/>
    <lineage>
        <taxon>Bacteria</taxon>
        <taxon>Pseudomonadati</taxon>
        <taxon>Pseudomonadota</taxon>
        <taxon>Alphaproteobacteria</taxon>
        <taxon>Rhodospirillales</taxon>
        <taxon>Rhodovibrionaceae</taxon>
        <taxon>Limibacillus</taxon>
    </lineage>
</organism>
<sequence>MTRVRRFLMMLGLISLVALPGVATAQTSDASQEPATDDGTYSENEILEEARGFFGATTEGLAEIIEKAFEDNGRPNAYIVGEEASGAIGVGVRYGEGTLNSKLHGTRKIYWQGPSIGWDLGGNASRVFTLVYDLPSSEAIFQRFPGVEGSFYFIAGLGVNYQRAAGITLAPIRTGVGLRAGANVGYLHYTKESSWIPF</sequence>
<proteinExistence type="predicted"/>
<evidence type="ECO:0000313" key="2">
    <source>
        <dbReference type="EMBL" id="MBB3065239.1"/>
    </source>
</evidence>
<protein>
    <recommendedName>
        <fullName evidence="4">DUF1134 domain-containing protein</fullName>
    </recommendedName>
</protein>
<dbReference type="Proteomes" id="UP000581135">
    <property type="component" value="Unassembled WGS sequence"/>
</dbReference>
<reference evidence="2 3" key="1">
    <citation type="submission" date="2020-08" db="EMBL/GenBank/DDBJ databases">
        <title>Genomic Encyclopedia of Type Strains, Phase III (KMG-III): the genomes of soil and plant-associated and newly described type strains.</title>
        <authorList>
            <person name="Whitman W."/>
        </authorList>
    </citation>
    <scope>NUCLEOTIDE SEQUENCE [LARGE SCALE GENOMIC DNA]</scope>
    <source>
        <strain evidence="2 3">CECT 8803</strain>
    </source>
</reference>
<dbReference type="AlphaFoldDB" id="A0A839STC3"/>
<dbReference type="EMBL" id="JACHXA010000003">
    <property type="protein sequence ID" value="MBB3065239.1"/>
    <property type="molecule type" value="Genomic_DNA"/>
</dbReference>